<evidence type="ECO:0000313" key="2">
    <source>
        <dbReference type="Proteomes" id="UP000828251"/>
    </source>
</evidence>
<dbReference type="OrthoDB" id="1002598at2759"/>
<name>A0A9D3UA15_9ROSI</name>
<dbReference type="AlphaFoldDB" id="A0A9D3UA15"/>
<protein>
    <submittedName>
        <fullName evidence="1">Uncharacterized protein</fullName>
    </submittedName>
</protein>
<dbReference type="EMBL" id="JAIQCV010000013">
    <property type="protein sequence ID" value="KAH1032609.1"/>
    <property type="molecule type" value="Genomic_DNA"/>
</dbReference>
<organism evidence="1 2">
    <name type="scientific">Gossypium stocksii</name>
    <dbReference type="NCBI Taxonomy" id="47602"/>
    <lineage>
        <taxon>Eukaryota</taxon>
        <taxon>Viridiplantae</taxon>
        <taxon>Streptophyta</taxon>
        <taxon>Embryophyta</taxon>
        <taxon>Tracheophyta</taxon>
        <taxon>Spermatophyta</taxon>
        <taxon>Magnoliopsida</taxon>
        <taxon>eudicotyledons</taxon>
        <taxon>Gunneridae</taxon>
        <taxon>Pentapetalae</taxon>
        <taxon>rosids</taxon>
        <taxon>malvids</taxon>
        <taxon>Malvales</taxon>
        <taxon>Malvaceae</taxon>
        <taxon>Malvoideae</taxon>
        <taxon>Gossypium</taxon>
    </lineage>
</organism>
<reference evidence="1 2" key="1">
    <citation type="journal article" date="2021" name="Plant Biotechnol. J.">
        <title>Multi-omics assisted identification of the key and species-specific regulatory components of drought-tolerant mechanisms in Gossypium stocksii.</title>
        <authorList>
            <person name="Yu D."/>
            <person name="Ke L."/>
            <person name="Zhang D."/>
            <person name="Wu Y."/>
            <person name="Sun Y."/>
            <person name="Mei J."/>
            <person name="Sun J."/>
            <person name="Sun Y."/>
        </authorList>
    </citation>
    <scope>NUCLEOTIDE SEQUENCE [LARGE SCALE GENOMIC DNA]</scope>
    <source>
        <strain evidence="2">cv. E1</strain>
        <tissue evidence="1">Leaf</tissue>
    </source>
</reference>
<proteinExistence type="predicted"/>
<sequence>METRVSGRKANDIIRRTSFDFSYKVEAKGFSEGIWLIWSEKLAIDVVEVSNLLIHCWNTSQGMKQSVFFIAVYASPKSMKQRTLRNHLALLAPQKECIGLDHKPLCLSTRIHEMPNKRRPFRFLTSWLEHEKFALVLNDSWTMDNDVIVNIYNFISTVKAWNCSSFGHIGRKKRVLMAKLKGIEEKLDRYPSNFLLNLEKQIRSELEEVLTQEASFWKQKA</sequence>
<dbReference type="Proteomes" id="UP000828251">
    <property type="component" value="Unassembled WGS sequence"/>
</dbReference>
<comment type="caution">
    <text evidence="1">The sequence shown here is derived from an EMBL/GenBank/DDBJ whole genome shotgun (WGS) entry which is preliminary data.</text>
</comment>
<keyword evidence="2" id="KW-1185">Reference proteome</keyword>
<evidence type="ECO:0000313" key="1">
    <source>
        <dbReference type="EMBL" id="KAH1032609.1"/>
    </source>
</evidence>
<gene>
    <name evidence="1" type="ORF">J1N35_044783</name>
</gene>
<accession>A0A9D3UA15</accession>